<name>A0A1G4WH66_9MYCO</name>
<dbReference type="Pfam" id="PF08044">
    <property type="entry name" value="DUF1707"/>
    <property type="match status" value="1"/>
</dbReference>
<evidence type="ECO:0000259" key="3">
    <source>
        <dbReference type="Pfam" id="PF13239"/>
    </source>
</evidence>
<organism evidence="4 5">
    <name type="scientific">Mycolicibacterium fluoranthenivorans</name>
    <dbReference type="NCBI Taxonomy" id="258505"/>
    <lineage>
        <taxon>Bacteria</taxon>
        <taxon>Bacillati</taxon>
        <taxon>Actinomycetota</taxon>
        <taxon>Actinomycetes</taxon>
        <taxon>Mycobacteriales</taxon>
        <taxon>Mycobacteriaceae</taxon>
        <taxon>Mycolicibacterium</taxon>
    </lineage>
</organism>
<feature type="transmembrane region" description="Helical" evidence="1">
    <location>
        <begin position="111"/>
        <end position="130"/>
    </location>
</feature>
<evidence type="ECO:0000313" key="5">
    <source>
        <dbReference type="Proteomes" id="UP000199707"/>
    </source>
</evidence>
<feature type="domain" description="DUF1707" evidence="2">
    <location>
        <begin position="5"/>
        <end position="55"/>
    </location>
</feature>
<feature type="domain" description="2TM" evidence="3">
    <location>
        <begin position="67"/>
        <end position="128"/>
    </location>
</feature>
<dbReference type="Proteomes" id="UP000199707">
    <property type="component" value="Unassembled WGS sequence"/>
</dbReference>
<sequence>MATLVGDRERERTAGDLGLALTQGYLQLTEYEERLNRAFAAHTTDELCALTADLPTSRLRRHDPRRRAAQRRAARLGVQIHLGAYLAGSVLMLATWLIVGLTADQWYFWPVWPILGWGIGVASHIVPVTVRASNSPAISTSAIDPGMPVLDRPRQL</sequence>
<protein>
    <submittedName>
        <fullName evidence="4">2TM domain-containing protein</fullName>
    </submittedName>
</protein>
<dbReference type="Pfam" id="PF13239">
    <property type="entry name" value="2TM"/>
    <property type="match status" value="1"/>
</dbReference>
<evidence type="ECO:0000259" key="2">
    <source>
        <dbReference type="Pfam" id="PF08044"/>
    </source>
</evidence>
<dbReference type="STRING" id="1502745.SAMN02799620_03405"/>
<dbReference type="RefSeq" id="WP_090358925.1">
    <property type="nucleotide sequence ID" value="NZ_FMUB01000006.1"/>
</dbReference>
<evidence type="ECO:0000256" key="1">
    <source>
        <dbReference type="SAM" id="Phobius"/>
    </source>
</evidence>
<dbReference type="EMBL" id="FMUB01000006">
    <property type="protein sequence ID" value="SCX22854.1"/>
    <property type="molecule type" value="Genomic_DNA"/>
</dbReference>
<dbReference type="InterPro" id="IPR012551">
    <property type="entry name" value="DUF1707_SHOCT-like"/>
</dbReference>
<gene>
    <name evidence="4" type="ORF">SAMN02799620_03405</name>
</gene>
<keyword evidence="1" id="KW-1133">Transmembrane helix</keyword>
<proteinExistence type="predicted"/>
<dbReference type="InterPro" id="IPR025698">
    <property type="entry name" value="2TM_dom"/>
</dbReference>
<evidence type="ECO:0000313" key="4">
    <source>
        <dbReference type="EMBL" id="SCX22854.1"/>
    </source>
</evidence>
<accession>A0A1G4WH66</accession>
<feature type="transmembrane region" description="Helical" evidence="1">
    <location>
        <begin position="76"/>
        <end position="99"/>
    </location>
</feature>
<keyword evidence="1" id="KW-0812">Transmembrane</keyword>
<reference evidence="5" key="1">
    <citation type="submission" date="2016-10" db="EMBL/GenBank/DDBJ databases">
        <authorList>
            <person name="Varghese N."/>
            <person name="Submissions S."/>
        </authorList>
    </citation>
    <scope>NUCLEOTIDE SEQUENCE [LARGE SCALE GENOMIC DNA]</scope>
    <source>
        <strain evidence="5">UNC267MFSha1.1M11</strain>
    </source>
</reference>
<dbReference type="AlphaFoldDB" id="A0A1G4WH66"/>
<keyword evidence="1" id="KW-0472">Membrane</keyword>